<dbReference type="GO" id="GO:0055085">
    <property type="term" value="P:transmembrane transport"/>
    <property type="evidence" value="ECO:0007669"/>
    <property type="project" value="TreeGrafter"/>
</dbReference>
<dbReference type="PANTHER" id="PTHR36920:SF1">
    <property type="entry name" value="OUTER MEMBRANE PROTEIN W"/>
    <property type="match status" value="1"/>
</dbReference>
<accession>K6ZHR9</accession>
<dbReference type="RefSeq" id="WP_007107318.1">
    <property type="nucleotide sequence ID" value="NZ_BAER01000141.1"/>
</dbReference>
<protein>
    <submittedName>
        <fullName evidence="2">Outer membrane protein</fullName>
    </submittedName>
</protein>
<sequence length="227" mass="24710">MKVPNVIFCSLALTAALMSTASAYESGDIILRAGLTTVAPDESSSNVTVQGAGNIGMGASVTNNTQLGLNAVYMFTSNIGLELLAASPFTHDVTLSNTSDNEFDLGDGQLAESRQLPPTVSLIYYLPISEAIQPYLGIGLNYTVFFDEQFTNSREEQSFNKLRLDESFGIAAQVGMDYALDENWLVNVSVRYININTQAKFDVLDLPAKVSVDVDPWVYSLMLGYKF</sequence>
<evidence type="ECO:0000256" key="1">
    <source>
        <dbReference type="SAM" id="SignalP"/>
    </source>
</evidence>
<dbReference type="AlphaFoldDB" id="K6ZHR9"/>
<dbReference type="EMBL" id="BAER01000141">
    <property type="protein sequence ID" value="GAC35556.1"/>
    <property type="molecule type" value="Genomic_DNA"/>
</dbReference>
<gene>
    <name evidence="2" type="primary">ompW</name>
    <name evidence="2" type="ORF">GPLA_4682</name>
</gene>
<reference evidence="3" key="1">
    <citation type="journal article" date="2014" name="Environ. Microbiol.">
        <title>Comparative genomics of the marine bacterial genus Glaciecola reveals the high degree of genomic diversity and genomic characteristic for cold adaptation.</title>
        <authorList>
            <person name="Qin Q.L."/>
            <person name="Xie B.B."/>
            <person name="Yu Y."/>
            <person name="Shu Y.L."/>
            <person name="Rong J.C."/>
            <person name="Zhang Y.J."/>
            <person name="Zhao D.L."/>
            <person name="Chen X.L."/>
            <person name="Zhang X.Y."/>
            <person name="Chen B."/>
            <person name="Zhou B.C."/>
            <person name="Zhang Y.Z."/>
        </authorList>
    </citation>
    <scope>NUCLEOTIDE SEQUENCE [LARGE SCALE GENOMIC DNA]</scope>
    <source>
        <strain evidence="3">LMG 21857</strain>
    </source>
</reference>
<dbReference type="Gene3D" id="2.40.160.20">
    <property type="match status" value="1"/>
</dbReference>
<name>K6ZHR9_9ALTE</name>
<dbReference type="InterPro" id="IPR011250">
    <property type="entry name" value="OMP/PagP_B-barrel"/>
</dbReference>
<dbReference type="Pfam" id="PF03922">
    <property type="entry name" value="OmpW"/>
    <property type="match status" value="1"/>
</dbReference>
<feature type="chain" id="PRO_5003898302" evidence="1">
    <location>
        <begin position="24"/>
        <end position="227"/>
    </location>
</feature>
<dbReference type="InterPro" id="IPR005618">
    <property type="entry name" value="OMPW"/>
</dbReference>
<dbReference type="GO" id="GO:0019867">
    <property type="term" value="C:outer membrane"/>
    <property type="evidence" value="ECO:0007669"/>
    <property type="project" value="InterPro"/>
</dbReference>
<dbReference type="SUPFAM" id="SSF56925">
    <property type="entry name" value="OMPA-like"/>
    <property type="match status" value="1"/>
</dbReference>
<organism evidence="2 3">
    <name type="scientific">Paraglaciecola polaris LMG 21857</name>
    <dbReference type="NCBI Taxonomy" id="1129793"/>
    <lineage>
        <taxon>Bacteria</taxon>
        <taxon>Pseudomonadati</taxon>
        <taxon>Pseudomonadota</taxon>
        <taxon>Gammaproteobacteria</taxon>
        <taxon>Alteromonadales</taxon>
        <taxon>Alteromonadaceae</taxon>
        <taxon>Paraglaciecola</taxon>
    </lineage>
</organism>
<keyword evidence="3" id="KW-1185">Reference proteome</keyword>
<proteinExistence type="predicted"/>
<dbReference type="OrthoDB" id="9807574at2"/>
<evidence type="ECO:0000313" key="2">
    <source>
        <dbReference type="EMBL" id="GAC35556.1"/>
    </source>
</evidence>
<dbReference type="STRING" id="1129793.GPLA_4682"/>
<comment type="caution">
    <text evidence="2">The sequence shown here is derived from an EMBL/GenBank/DDBJ whole genome shotgun (WGS) entry which is preliminary data.</text>
</comment>
<keyword evidence="1" id="KW-0732">Signal</keyword>
<dbReference type="PANTHER" id="PTHR36920">
    <property type="match status" value="1"/>
</dbReference>
<evidence type="ECO:0000313" key="3">
    <source>
        <dbReference type="Proteomes" id="UP000006322"/>
    </source>
</evidence>
<dbReference type="Proteomes" id="UP000006322">
    <property type="component" value="Unassembled WGS sequence"/>
</dbReference>
<feature type="signal peptide" evidence="1">
    <location>
        <begin position="1"/>
        <end position="23"/>
    </location>
</feature>